<dbReference type="EMBL" id="CP010836">
    <property type="protein sequence ID" value="AJP73840.1"/>
    <property type="molecule type" value="Genomic_DNA"/>
</dbReference>
<proteinExistence type="predicted"/>
<feature type="compositionally biased region" description="Low complexity" evidence="1">
    <location>
        <begin position="59"/>
        <end position="79"/>
    </location>
</feature>
<reference evidence="2 3" key="1">
    <citation type="journal article" date="2015" name="Int. J. Syst. Evol. Microbiol.">
        <title>Sphingomonas hengshuiensis sp. nov., isolated from lake wetland.</title>
        <authorList>
            <person name="Wei S."/>
            <person name="Wang T."/>
            <person name="Liu H."/>
            <person name="Zhang C."/>
            <person name="Guo J."/>
            <person name="Wang Q."/>
            <person name="Liang K."/>
            <person name="Zhang Z."/>
        </authorList>
    </citation>
    <scope>NUCLEOTIDE SEQUENCE [LARGE SCALE GENOMIC DNA]</scope>
    <source>
        <strain evidence="2 3">WHSC-8</strain>
    </source>
</reference>
<keyword evidence="3" id="KW-1185">Reference proteome</keyword>
<evidence type="ECO:0000313" key="3">
    <source>
        <dbReference type="Proteomes" id="UP000032300"/>
    </source>
</evidence>
<sequence>MMSRSITRAAQFWPRRRPKSRSMRLSRANSAGGDSALSISATALAKRRFDGPSGGVSRTGETATTPPSAASAAASSRRGPPWRPGRFDPSAIA</sequence>
<organism evidence="2 3">
    <name type="scientific">Sphingomonas hengshuiensis</name>
    <dbReference type="NCBI Taxonomy" id="1609977"/>
    <lineage>
        <taxon>Bacteria</taxon>
        <taxon>Pseudomonadati</taxon>
        <taxon>Pseudomonadota</taxon>
        <taxon>Alphaproteobacteria</taxon>
        <taxon>Sphingomonadales</taxon>
        <taxon>Sphingomonadaceae</taxon>
        <taxon>Sphingomonas</taxon>
    </lineage>
</organism>
<evidence type="ECO:0000313" key="2">
    <source>
        <dbReference type="EMBL" id="AJP73840.1"/>
    </source>
</evidence>
<feature type="region of interest" description="Disordered" evidence="1">
    <location>
        <begin position="1"/>
        <end position="93"/>
    </location>
</feature>
<feature type="compositionally biased region" description="Basic residues" evidence="1">
    <location>
        <begin position="14"/>
        <end position="24"/>
    </location>
</feature>
<accession>A0A7U4JBL9</accession>
<protein>
    <submittedName>
        <fullName evidence="2">Uncharacterized protein</fullName>
    </submittedName>
</protein>
<dbReference type="AlphaFoldDB" id="A0A7U4JBL9"/>
<evidence type="ECO:0000256" key="1">
    <source>
        <dbReference type="SAM" id="MobiDB-lite"/>
    </source>
</evidence>
<dbReference type="Proteomes" id="UP000032300">
    <property type="component" value="Chromosome"/>
</dbReference>
<dbReference type="KEGG" id="sphi:TS85_21630"/>
<name>A0A7U4JBL9_9SPHN</name>
<gene>
    <name evidence="2" type="ORF">TS85_21630</name>
</gene>
<reference evidence="2 3" key="2">
    <citation type="submission" date="2015-02" db="EMBL/GenBank/DDBJ databases">
        <title>The complete genome of Sphingomonas hengshuiensis sp. WHSC-8 isolated from soil of Hengshui Lake.</title>
        <authorList>
            <person name="Wei S."/>
            <person name="Guo J."/>
            <person name="Su C."/>
            <person name="Wu R."/>
            <person name="Zhang Z."/>
            <person name="Liang K."/>
            <person name="Li H."/>
            <person name="Wang T."/>
            <person name="Liu H."/>
            <person name="Zhang C."/>
            <person name="Li Z."/>
            <person name="Wang Q."/>
            <person name="Meng J."/>
        </authorList>
    </citation>
    <scope>NUCLEOTIDE SEQUENCE [LARGE SCALE GENOMIC DNA]</scope>
    <source>
        <strain evidence="2 3">WHSC-8</strain>
    </source>
</reference>